<sequence length="255" mass="27861">MIIIARTGILLLLLLGSSVEGASVADQMPGQFDSLGPTVQQLENADGRRIHYIDDGDDQGVPVVFTGGLGTSVRAIRLLDFLRTLRQQLAIRMITVERNGFGQTEYYPSLDMASYAEDVELVLDHLGIDKFILFGISGGGPYTSKIASRNNDRLISIHMAATSPLIGQADWCEASGGISAYRDLLAYPMQFFGFPSSSPMHQVEGFQDTAFDEAARAHNLRGQGADPTPLDHETLLYCKQGVIDTSHVETDLYVY</sequence>
<dbReference type="AlphaFoldDB" id="A0A382NDF9"/>
<proteinExistence type="predicted"/>
<feature type="non-terminal residue" evidence="2">
    <location>
        <position position="255"/>
    </location>
</feature>
<evidence type="ECO:0000259" key="1">
    <source>
        <dbReference type="Pfam" id="PF00561"/>
    </source>
</evidence>
<dbReference type="Pfam" id="PF00561">
    <property type="entry name" value="Abhydrolase_1"/>
    <property type="match status" value="1"/>
</dbReference>
<protein>
    <recommendedName>
        <fullName evidence="1">AB hydrolase-1 domain-containing protein</fullName>
    </recommendedName>
</protein>
<dbReference type="PANTHER" id="PTHR43433:SF10">
    <property type="entry name" value="AB HYDROLASE-1 DOMAIN-CONTAINING PROTEIN"/>
    <property type="match status" value="1"/>
</dbReference>
<name>A0A382NDF9_9ZZZZ</name>
<dbReference type="InterPro" id="IPR000073">
    <property type="entry name" value="AB_hydrolase_1"/>
</dbReference>
<dbReference type="InterPro" id="IPR029058">
    <property type="entry name" value="AB_hydrolase_fold"/>
</dbReference>
<feature type="domain" description="AB hydrolase-1" evidence="1">
    <location>
        <begin position="64"/>
        <end position="162"/>
    </location>
</feature>
<dbReference type="PANTHER" id="PTHR43433">
    <property type="entry name" value="HYDROLASE, ALPHA/BETA FOLD FAMILY PROTEIN"/>
    <property type="match status" value="1"/>
</dbReference>
<evidence type="ECO:0000313" key="2">
    <source>
        <dbReference type="EMBL" id="SVC59244.1"/>
    </source>
</evidence>
<dbReference type="Gene3D" id="3.40.50.1820">
    <property type="entry name" value="alpha/beta hydrolase"/>
    <property type="match status" value="1"/>
</dbReference>
<gene>
    <name evidence="2" type="ORF">METZ01_LOCUS312098</name>
</gene>
<dbReference type="EMBL" id="UINC01099742">
    <property type="protein sequence ID" value="SVC59244.1"/>
    <property type="molecule type" value="Genomic_DNA"/>
</dbReference>
<dbReference type="InterPro" id="IPR050471">
    <property type="entry name" value="AB_hydrolase"/>
</dbReference>
<reference evidence="2" key="1">
    <citation type="submission" date="2018-05" db="EMBL/GenBank/DDBJ databases">
        <authorList>
            <person name="Lanie J.A."/>
            <person name="Ng W.-L."/>
            <person name="Kazmierczak K.M."/>
            <person name="Andrzejewski T.M."/>
            <person name="Davidsen T.M."/>
            <person name="Wayne K.J."/>
            <person name="Tettelin H."/>
            <person name="Glass J.I."/>
            <person name="Rusch D."/>
            <person name="Podicherti R."/>
            <person name="Tsui H.-C.T."/>
            <person name="Winkler M.E."/>
        </authorList>
    </citation>
    <scope>NUCLEOTIDE SEQUENCE</scope>
</reference>
<dbReference type="SUPFAM" id="SSF53474">
    <property type="entry name" value="alpha/beta-Hydrolases"/>
    <property type="match status" value="1"/>
</dbReference>
<organism evidence="2">
    <name type="scientific">marine metagenome</name>
    <dbReference type="NCBI Taxonomy" id="408172"/>
    <lineage>
        <taxon>unclassified sequences</taxon>
        <taxon>metagenomes</taxon>
        <taxon>ecological metagenomes</taxon>
    </lineage>
</organism>
<accession>A0A382NDF9</accession>